<evidence type="ECO:0000256" key="10">
    <source>
        <dbReference type="ARBA" id="ARBA00022840"/>
    </source>
</evidence>
<evidence type="ECO:0000256" key="12">
    <source>
        <dbReference type="ARBA" id="ARBA00047880"/>
    </source>
</evidence>
<keyword evidence="11" id="KW-0511">Multifunctional enzyme</keyword>
<dbReference type="GO" id="GO:0009398">
    <property type="term" value="P:FMN biosynthetic process"/>
    <property type="evidence" value="ECO:0007669"/>
    <property type="project" value="UniProtKB-UniRule"/>
</dbReference>
<dbReference type="SUPFAM" id="SSF82114">
    <property type="entry name" value="Riboflavin kinase-like"/>
    <property type="match status" value="1"/>
</dbReference>
<evidence type="ECO:0000256" key="3">
    <source>
        <dbReference type="ARBA" id="ARBA00022630"/>
    </source>
</evidence>
<evidence type="ECO:0000313" key="17">
    <source>
        <dbReference type="Proteomes" id="UP000182471"/>
    </source>
</evidence>
<dbReference type="CDD" id="cd02064">
    <property type="entry name" value="FAD_synthetase_N"/>
    <property type="match status" value="1"/>
</dbReference>
<evidence type="ECO:0000256" key="5">
    <source>
        <dbReference type="ARBA" id="ARBA00022679"/>
    </source>
</evidence>
<keyword evidence="4 14" id="KW-0288">FMN</keyword>
<dbReference type="NCBIfam" id="TIGR00083">
    <property type="entry name" value="ribF"/>
    <property type="match status" value="1"/>
</dbReference>
<evidence type="ECO:0000256" key="4">
    <source>
        <dbReference type="ARBA" id="ARBA00022643"/>
    </source>
</evidence>
<accession>A0A1H9QJX3</accession>
<keyword evidence="7 14" id="KW-0547">Nucleotide-binding</keyword>
<dbReference type="PANTHER" id="PTHR22749">
    <property type="entry name" value="RIBOFLAVIN KINASE/FMN ADENYLYLTRANSFERASE"/>
    <property type="match status" value="1"/>
</dbReference>
<evidence type="ECO:0000256" key="14">
    <source>
        <dbReference type="PIRNR" id="PIRNR004491"/>
    </source>
</evidence>
<comment type="catalytic activity">
    <reaction evidence="12 14">
        <text>riboflavin + ATP = FMN + ADP + H(+)</text>
        <dbReference type="Rhea" id="RHEA:14357"/>
        <dbReference type="ChEBI" id="CHEBI:15378"/>
        <dbReference type="ChEBI" id="CHEBI:30616"/>
        <dbReference type="ChEBI" id="CHEBI:57986"/>
        <dbReference type="ChEBI" id="CHEBI:58210"/>
        <dbReference type="ChEBI" id="CHEBI:456216"/>
        <dbReference type="EC" id="2.7.1.26"/>
    </reaction>
</comment>
<dbReference type="GO" id="GO:0008531">
    <property type="term" value="F:riboflavin kinase activity"/>
    <property type="evidence" value="ECO:0007669"/>
    <property type="project" value="UniProtKB-UniRule"/>
</dbReference>
<keyword evidence="8 14" id="KW-0418">Kinase</keyword>
<comment type="pathway">
    <text evidence="1 14">Cofactor biosynthesis; FAD biosynthesis; FAD from FMN: step 1/1.</text>
</comment>
<keyword evidence="3 14" id="KW-0285">Flavoprotein</keyword>
<keyword evidence="17" id="KW-1185">Reference proteome</keyword>
<comment type="pathway">
    <text evidence="2 14">Cofactor biosynthesis; FMN biosynthesis; FMN from riboflavin (ATP route): step 1/1.</text>
</comment>
<name>A0A1H9QJX3_9FIRM</name>
<dbReference type="GO" id="GO:0005524">
    <property type="term" value="F:ATP binding"/>
    <property type="evidence" value="ECO:0007669"/>
    <property type="project" value="UniProtKB-UniRule"/>
</dbReference>
<evidence type="ECO:0000256" key="7">
    <source>
        <dbReference type="ARBA" id="ARBA00022741"/>
    </source>
</evidence>
<dbReference type="UniPathway" id="UPA00277">
    <property type="reaction ID" value="UER00407"/>
</dbReference>
<dbReference type="Pfam" id="PF01687">
    <property type="entry name" value="Flavokinase"/>
    <property type="match status" value="1"/>
</dbReference>
<organism evidence="16 17">
    <name type="scientific">Lachnobacterium bovis</name>
    <dbReference type="NCBI Taxonomy" id="140626"/>
    <lineage>
        <taxon>Bacteria</taxon>
        <taxon>Bacillati</taxon>
        <taxon>Bacillota</taxon>
        <taxon>Clostridia</taxon>
        <taxon>Lachnospirales</taxon>
        <taxon>Lachnospiraceae</taxon>
        <taxon>Lachnobacterium</taxon>
    </lineage>
</organism>
<dbReference type="PIRSF" id="PIRSF004491">
    <property type="entry name" value="FAD_Synth"/>
    <property type="match status" value="1"/>
</dbReference>
<dbReference type="FunFam" id="3.40.50.620:FF:000021">
    <property type="entry name" value="Riboflavin biosynthesis protein"/>
    <property type="match status" value="1"/>
</dbReference>
<dbReference type="InterPro" id="IPR023465">
    <property type="entry name" value="Riboflavin_kinase_dom_sf"/>
</dbReference>
<comment type="catalytic activity">
    <reaction evidence="13 14">
        <text>FMN + ATP + H(+) = FAD + diphosphate</text>
        <dbReference type="Rhea" id="RHEA:17237"/>
        <dbReference type="ChEBI" id="CHEBI:15378"/>
        <dbReference type="ChEBI" id="CHEBI:30616"/>
        <dbReference type="ChEBI" id="CHEBI:33019"/>
        <dbReference type="ChEBI" id="CHEBI:57692"/>
        <dbReference type="ChEBI" id="CHEBI:58210"/>
        <dbReference type="EC" id="2.7.7.2"/>
    </reaction>
</comment>
<dbReference type="Gene3D" id="3.40.50.620">
    <property type="entry name" value="HUPs"/>
    <property type="match status" value="1"/>
</dbReference>
<dbReference type="GO" id="GO:0006747">
    <property type="term" value="P:FAD biosynthetic process"/>
    <property type="evidence" value="ECO:0007669"/>
    <property type="project" value="UniProtKB-UniRule"/>
</dbReference>
<evidence type="ECO:0000256" key="1">
    <source>
        <dbReference type="ARBA" id="ARBA00004726"/>
    </source>
</evidence>
<dbReference type="InterPro" id="IPR014729">
    <property type="entry name" value="Rossmann-like_a/b/a_fold"/>
</dbReference>
<evidence type="ECO:0000256" key="8">
    <source>
        <dbReference type="ARBA" id="ARBA00022777"/>
    </source>
</evidence>
<evidence type="ECO:0000256" key="9">
    <source>
        <dbReference type="ARBA" id="ARBA00022827"/>
    </source>
</evidence>
<keyword evidence="9 14" id="KW-0274">FAD</keyword>
<comment type="similarity">
    <text evidence="14">Belongs to the ribF family.</text>
</comment>
<dbReference type="SMART" id="SM00904">
    <property type="entry name" value="Flavokinase"/>
    <property type="match status" value="1"/>
</dbReference>
<dbReference type="UniPathway" id="UPA00276">
    <property type="reaction ID" value="UER00406"/>
</dbReference>
<dbReference type="EMBL" id="FOGW01000006">
    <property type="protein sequence ID" value="SER60806.1"/>
    <property type="molecule type" value="Genomic_DNA"/>
</dbReference>
<reference evidence="17" key="1">
    <citation type="submission" date="2016-10" db="EMBL/GenBank/DDBJ databases">
        <authorList>
            <person name="Varghese N."/>
            <person name="Submissions S."/>
        </authorList>
    </citation>
    <scope>NUCLEOTIDE SEQUENCE [LARGE SCALE GENOMIC DNA]</scope>
    <source>
        <strain evidence="17">S1b</strain>
    </source>
</reference>
<dbReference type="Proteomes" id="UP000182471">
    <property type="component" value="Unassembled WGS sequence"/>
</dbReference>
<evidence type="ECO:0000256" key="2">
    <source>
        <dbReference type="ARBA" id="ARBA00005201"/>
    </source>
</evidence>
<evidence type="ECO:0000313" key="16">
    <source>
        <dbReference type="EMBL" id="SER60806.1"/>
    </source>
</evidence>
<dbReference type="RefSeq" id="WP_027421974.1">
    <property type="nucleotide sequence ID" value="NZ_FOGW01000006.1"/>
</dbReference>
<dbReference type="Pfam" id="PF06574">
    <property type="entry name" value="FAD_syn"/>
    <property type="match status" value="1"/>
</dbReference>
<dbReference type="PANTHER" id="PTHR22749:SF6">
    <property type="entry name" value="RIBOFLAVIN KINASE"/>
    <property type="match status" value="1"/>
</dbReference>
<protein>
    <recommendedName>
        <fullName evidence="14">Riboflavin biosynthesis protein</fullName>
    </recommendedName>
    <domain>
        <recommendedName>
            <fullName evidence="14">Riboflavin kinase</fullName>
            <ecNumber evidence="14">2.7.1.26</ecNumber>
        </recommendedName>
        <alternativeName>
            <fullName evidence="14">Flavokinase</fullName>
        </alternativeName>
    </domain>
    <domain>
        <recommendedName>
            <fullName evidence="14">FMN adenylyltransferase</fullName>
            <ecNumber evidence="14">2.7.7.2</ecNumber>
        </recommendedName>
        <alternativeName>
            <fullName evidence="14">FAD pyrophosphorylase</fullName>
        </alternativeName>
        <alternativeName>
            <fullName evidence="14">FAD synthase</fullName>
        </alternativeName>
    </domain>
</protein>
<evidence type="ECO:0000256" key="13">
    <source>
        <dbReference type="ARBA" id="ARBA00049494"/>
    </source>
</evidence>
<dbReference type="GO" id="GO:0009231">
    <property type="term" value="P:riboflavin biosynthetic process"/>
    <property type="evidence" value="ECO:0007669"/>
    <property type="project" value="InterPro"/>
</dbReference>
<dbReference type="InterPro" id="IPR023468">
    <property type="entry name" value="Riboflavin_kinase"/>
</dbReference>
<dbReference type="SUPFAM" id="SSF52374">
    <property type="entry name" value="Nucleotidylyl transferase"/>
    <property type="match status" value="1"/>
</dbReference>
<dbReference type="EC" id="2.7.7.2" evidence="14"/>
<dbReference type="GO" id="GO:0003919">
    <property type="term" value="F:FMN adenylyltransferase activity"/>
    <property type="evidence" value="ECO:0007669"/>
    <property type="project" value="UniProtKB-UniRule"/>
</dbReference>
<evidence type="ECO:0000256" key="6">
    <source>
        <dbReference type="ARBA" id="ARBA00022695"/>
    </source>
</evidence>
<dbReference type="EC" id="2.7.1.26" evidence="14"/>
<feature type="domain" description="Riboflavin kinase" evidence="15">
    <location>
        <begin position="183"/>
        <end position="306"/>
    </location>
</feature>
<dbReference type="NCBIfam" id="NF004162">
    <property type="entry name" value="PRK05627.1-5"/>
    <property type="match status" value="1"/>
</dbReference>
<proteinExistence type="inferred from homology"/>
<gene>
    <name evidence="16" type="ORF">SAMN02910429_00585</name>
</gene>
<keyword evidence="5 14" id="KW-0808">Transferase</keyword>
<keyword evidence="6 14" id="KW-0548">Nucleotidyltransferase</keyword>
<keyword evidence="10 14" id="KW-0067">ATP-binding</keyword>
<evidence type="ECO:0000259" key="15">
    <source>
        <dbReference type="SMART" id="SM00904"/>
    </source>
</evidence>
<dbReference type="AlphaFoldDB" id="A0A1H9QJX3"/>
<dbReference type="InterPro" id="IPR015864">
    <property type="entry name" value="FAD_synthase"/>
</dbReference>
<dbReference type="Gene3D" id="2.40.30.30">
    <property type="entry name" value="Riboflavin kinase-like"/>
    <property type="match status" value="1"/>
</dbReference>
<evidence type="ECO:0000256" key="11">
    <source>
        <dbReference type="ARBA" id="ARBA00023268"/>
    </source>
</evidence>
<sequence>MEYIRETIDFKVANDTAITLGKFDGLHKGHELLIENLIKISNEKNLKSVAFTFDIPPVKLVKEDKLSQNKVITTNDEKHYIFEKTGLDYLIECPFRKEIMMMSPIDFIKWMVKSLNVKYFIVGEDFKFGYKRQGNYITLKEYSKQFGYKVLVITKIKDEQRDISSTYIREELLSGNIRKANSLLGYEFFVKSKVIQGNKIGRTIGIPTINMILPPNKILPPNGVYVTSVNVDEKWYRGVTNVGCKPTISDNNPIGIETYIIDFCQDIYGKEVYVSFLDFIREERKFNSIEELKHQMISDIEIAKKW</sequence>
<dbReference type="InterPro" id="IPR002606">
    <property type="entry name" value="Riboflavin_kinase_bac"/>
</dbReference>
<dbReference type="InterPro" id="IPR015865">
    <property type="entry name" value="Riboflavin_kinase_bac/euk"/>
</dbReference>